<sequence>MAKRIEAPRIKQGEQGYPILVVLVVLFGLAALIWLGVEVYSQYIASGG</sequence>
<dbReference type="EMBL" id="JAUSZT010000001">
    <property type="protein sequence ID" value="MDQ0994862.1"/>
    <property type="molecule type" value="Genomic_DNA"/>
</dbReference>
<keyword evidence="3" id="KW-1185">Reference proteome</keyword>
<evidence type="ECO:0000313" key="2">
    <source>
        <dbReference type="EMBL" id="MDQ0994862.1"/>
    </source>
</evidence>
<dbReference type="RefSeq" id="WP_307275307.1">
    <property type="nucleotide sequence ID" value="NZ_JAUSZT010000001.1"/>
</dbReference>
<evidence type="ECO:0000256" key="1">
    <source>
        <dbReference type="SAM" id="Phobius"/>
    </source>
</evidence>
<organism evidence="2 3">
    <name type="scientific">Phyllobacterium ifriqiyense</name>
    <dbReference type="NCBI Taxonomy" id="314238"/>
    <lineage>
        <taxon>Bacteria</taxon>
        <taxon>Pseudomonadati</taxon>
        <taxon>Pseudomonadota</taxon>
        <taxon>Alphaproteobacteria</taxon>
        <taxon>Hyphomicrobiales</taxon>
        <taxon>Phyllobacteriaceae</taxon>
        <taxon>Phyllobacterium</taxon>
    </lineage>
</organism>
<keyword evidence="1" id="KW-1133">Transmembrane helix</keyword>
<gene>
    <name evidence="2" type="ORF">QFZ34_000039</name>
</gene>
<name>A0ABU0S260_9HYPH</name>
<proteinExistence type="predicted"/>
<accession>A0ABU0S260</accession>
<keyword evidence="1" id="KW-0472">Membrane</keyword>
<evidence type="ECO:0000313" key="3">
    <source>
        <dbReference type="Proteomes" id="UP001237780"/>
    </source>
</evidence>
<comment type="caution">
    <text evidence="2">The sequence shown here is derived from an EMBL/GenBank/DDBJ whole genome shotgun (WGS) entry which is preliminary data.</text>
</comment>
<dbReference type="Proteomes" id="UP001237780">
    <property type="component" value="Unassembled WGS sequence"/>
</dbReference>
<feature type="transmembrane region" description="Helical" evidence="1">
    <location>
        <begin position="16"/>
        <end position="37"/>
    </location>
</feature>
<protein>
    <submittedName>
        <fullName evidence="2">Uncharacterized protein</fullName>
    </submittedName>
</protein>
<keyword evidence="1" id="KW-0812">Transmembrane</keyword>
<reference evidence="2 3" key="1">
    <citation type="submission" date="2023-07" db="EMBL/GenBank/DDBJ databases">
        <title>Comparative genomics of wheat-associated soil bacteria to identify genetic determinants of phenazine resistance.</title>
        <authorList>
            <person name="Mouncey N."/>
        </authorList>
    </citation>
    <scope>NUCLEOTIDE SEQUENCE [LARGE SCALE GENOMIC DNA]</scope>
    <source>
        <strain evidence="2 3">W4I11</strain>
    </source>
</reference>